<keyword evidence="2" id="KW-1185">Reference proteome</keyword>
<name>A0A9N9H7Z7_9GLOM</name>
<accession>A0A9N9H7Z7</accession>
<reference evidence="1" key="1">
    <citation type="submission" date="2021-06" db="EMBL/GenBank/DDBJ databases">
        <authorList>
            <person name="Kallberg Y."/>
            <person name="Tangrot J."/>
            <person name="Rosling A."/>
        </authorList>
    </citation>
    <scope>NUCLEOTIDE SEQUENCE</scope>
    <source>
        <strain evidence="1">CL551</strain>
    </source>
</reference>
<protein>
    <submittedName>
        <fullName evidence="1">225_t:CDS:1</fullName>
    </submittedName>
</protein>
<gene>
    <name evidence="1" type="ORF">AMORRO_LOCUS10524</name>
</gene>
<proteinExistence type="predicted"/>
<dbReference type="AlphaFoldDB" id="A0A9N9H7Z7"/>
<sequence length="105" mass="12018">MSSFLEIVGTRPSDDEIWSGALKKGFKVIVYYRNIANFTSLVVTRMNAIKEKDPLRHYDLTSRLKYGFGHQDYPITDGETVKNSEEWTDNGLHASLGLFWMVELG</sequence>
<evidence type="ECO:0000313" key="1">
    <source>
        <dbReference type="EMBL" id="CAG8663838.1"/>
    </source>
</evidence>
<comment type="caution">
    <text evidence="1">The sequence shown here is derived from an EMBL/GenBank/DDBJ whole genome shotgun (WGS) entry which is preliminary data.</text>
</comment>
<evidence type="ECO:0000313" key="2">
    <source>
        <dbReference type="Proteomes" id="UP000789342"/>
    </source>
</evidence>
<dbReference type="EMBL" id="CAJVPV010011733">
    <property type="protein sequence ID" value="CAG8663838.1"/>
    <property type="molecule type" value="Genomic_DNA"/>
</dbReference>
<dbReference type="Proteomes" id="UP000789342">
    <property type="component" value="Unassembled WGS sequence"/>
</dbReference>
<organism evidence="1 2">
    <name type="scientific">Acaulospora morrowiae</name>
    <dbReference type="NCBI Taxonomy" id="94023"/>
    <lineage>
        <taxon>Eukaryota</taxon>
        <taxon>Fungi</taxon>
        <taxon>Fungi incertae sedis</taxon>
        <taxon>Mucoromycota</taxon>
        <taxon>Glomeromycotina</taxon>
        <taxon>Glomeromycetes</taxon>
        <taxon>Diversisporales</taxon>
        <taxon>Acaulosporaceae</taxon>
        <taxon>Acaulospora</taxon>
    </lineage>
</organism>